<dbReference type="Proteomes" id="UP001174909">
    <property type="component" value="Unassembled WGS sequence"/>
</dbReference>
<dbReference type="InterPro" id="IPR013320">
    <property type="entry name" value="ConA-like_dom_sf"/>
</dbReference>
<evidence type="ECO:0000313" key="2">
    <source>
        <dbReference type="Proteomes" id="UP001174909"/>
    </source>
</evidence>
<comment type="caution">
    <text evidence="1">The sequence shown here is derived from an EMBL/GenBank/DDBJ whole genome shotgun (WGS) entry which is preliminary data.</text>
</comment>
<evidence type="ECO:0000313" key="1">
    <source>
        <dbReference type="EMBL" id="CAI8006368.1"/>
    </source>
</evidence>
<gene>
    <name evidence="1" type="ORF">GBAR_LOCUS4668</name>
</gene>
<accession>A0AA35W349</accession>
<organism evidence="1 2">
    <name type="scientific">Geodia barretti</name>
    <name type="common">Barrett's horny sponge</name>
    <dbReference type="NCBI Taxonomy" id="519541"/>
    <lineage>
        <taxon>Eukaryota</taxon>
        <taxon>Metazoa</taxon>
        <taxon>Porifera</taxon>
        <taxon>Demospongiae</taxon>
        <taxon>Heteroscleromorpha</taxon>
        <taxon>Tetractinellida</taxon>
        <taxon>Astrophorina</taxon>
        <taxon>Geodiidae</taxon>
        <taxon>Geodia</taxon>
    </lineage>
</organism>
<dbReference type="Pfam" id="PF13385">
    <property type="entry name" value="Laminin_G_3"/>
    <property type="match status" value="1"/>
</dbReference>
<proteinExistence type="predicted"/>
<name>A0AA35W349_GEOBA</name>
<evidence type="ECO:0008006" key="3">
    <source>
        <dbReference type="Google" id="ProtNLM"/>
    </source>
</evidence>
<dbReference type="Gene3D" id="2.60.120.200">
    <property type="match status" value="1"/>
</dbReference>
<dbReference type="SUPFAM" id="SSF49899">
    <property type="entry name" value="Concanavalin A-like lectins/glucanases"/>
    <property type="match status" value="1"/>
</dbReference>
<dbReference type="AlphaFoldDB" id="A0AA35W349"/>
<reference evidence="1" key="1">
    <citation type="submission" date="2023-03" db="EMBL/GenBank/DDBJ databases">
        <authorList>
            <person name="Steffen K."/>
            <person name="Cardenas P."/>
        </authorList>
    </citation>
    <scope>NUCLEOTIDE SEQUENCE</scope>
</reference>
<protein>
    <recommendedName>
        <fullName evidence="3">LamG domain-containing protein</fullName>
    </recommendedName>
</protein>
<dbReference type="EMBL" id="CASHTH010000683">
    <property type="protein sequence ID" value="CAI8006368.1"/>
    <property type="molecule type" value="Genomic_DNA"/>
</dbReference>
<keyword evidence="2" id="KW-1185">Reference proteome</keyword>
<sequence length="229" mass="24889">MWLFDEGKGNIATDETGGGLDGEFEGKPKWVKGQFGQALEFDGKGAYVQIPGHDNPTKAITVSAWAKSPGDTWNQHGWMVEKRNAYIIHPNQGTKNVAWPVCNGGCWNKPGGWNDGNVGPKDITDWHMYTATFDSKTGKWAIYIDAEEASTLDLAKNPIDADSGPVNIGFDDCCGGARFGAVTIDEVVIFDVALEQADIETMLDGMHAALGVDPTDKMTTTWAEVKVKY</sequence>